<organism evidence="1 2">
    <name type="scientific">Hebeloma cylindrosporum</name>
    <dbReference type="NCBI Taxonomy" id="76867"/>
    <lineage>
        <taxon>Eukaryota</taxon>
        <taxon>Fungi</taxon>
        <taxon>Dikarya</taxon>
        <taxon>Basidiomycota</taxon>
        <taxon>Agaricomycotina</taxon>
        <taxon>Agaricomycetes</taxon>
        <taxon>Agaricomycetidae</taxon>
        <taxon>Agaricales</taxon>
        <taxon>Agaricineae</taxon>
        <taxon>Hymenogastraceae</taxon>
        <taxon>Hebeloma</taxon>
    </lineage>
</organism>
<reference evidence="2" key="2">
    <citation type="submission" date="2015-01" db="EMBL/GenBank/DDBJ databases">
        <title>Evolutionary Origins and Diversification of the Mycorrhizal Mutualists.</title>
        <authorList>
            <consortium name="DOE Joint Genome Institute"/>
            <consortium name="Mycorrhizal Genomics Consortium"/>
            <person name="Kohler A."/>
            <person name="Kuo A."/>
            <person name="Nagy L.G."/>
            <person name="Floudas D."/>
            <person name="Copeland A."/>
            <person name="Barry K.W."/>
            <person name="Cichocki N."/>
            <person name="Veneault-Fourrey C."/>
            <person name="LaButti K."/>
            <person name="Lindquist E.A."/>
            <person name="Lipzen A."/>
            <person name="Lundell T."/>
            <person name="Morin E."/>
            <person name="Murat C."/>
            <person name="Riley R."/>
            <person name="Ohm R."/>
            <person name="Sun H."/>
            <person name="Tunlid A."/>
            <person name="Henrissat B."/>
            <person name="Grigoriev I.V."/>
            <person name="Hibbett D.S."/>
            <person name="Martin F."/>
        </authorList>
    </citation>
    <scope>NUCLEOTIDE SEQUENCE [LARGE SCALE GENOMIC DNA]</scope>
    <source>
        <strain evidence="2">h7</strain>
    </source>
</reference>
<reference evidence="1 2" key="1">
    <citation type="submission" date="2014-04" db="EMBL/GenBank/DDBJ databases">
        <authorList>
            <consortium name="DOE Joint Genome Institute"/>
            <person name="Kuo A."/>
            <person name="Gay G."/>
            <person name="Dore J."/>
            <person name="Kohler A."/>
            <person name="Nagy L.G."/>
            <person name="Floudas D."/>
            <person name="Copeland A."/>
            <person name="Barry K.W."/>
            <person name="Cichocki N."/>
            <person name="Veneault-Fourrey C."/>
            <person name="LaButti K."/>
            <person name="Lindquist E.A."/>
            <person name="Lipzen A."/>
            <person name="Lundell T."/>
            <person name="Morin E."/>
            <person name="Murat C."/>
            <person name="Sun H."/>
            <person name="Tunlid A."/>
            <person name="Henrissat B."/>
            <person name="Grigoriev I.V."/>
            <person name="Hibbett D.S."/>
            <person name="Martin F."/>
            <person name="Nordberg H.P."/>
            <person name="Cantor M.N."/>
            <person name="Hua S.X."/>
        </authorList>
    </citation>
    <scope>NUCLEOTIDE SEQUENCE [LARGE SCALE GENOMIC DNA]</scope>
    <source>
        <strain evidence="2">h7</strain>
    </source>
</reference>
<accession>A0A0C3BSQ4</accession>
<proteinExistence type="predicted"/>
<evidence type="ECO:0000313" key="1">
    <source>
        <dbReference type="EMBL" id="KIM39690.1"/>
    </source>
</evidence>
<gene>
    <name evidence="1" type="ORF">M413DRAFT_28893</name>
</gene>
<keyword evidence="2" id="KW-1185">Reference proteome</keyword>
<protein>
    <submittedName>
        <fullName evidence="1">Uncharacterized protein</fullName>
    </submittedName>
</protein>
<dbReference type="HOGENOM" id="CLU_1686814_0_0_1"/>
<dbReference type="AlphaFoldDB" id="A0A0C3BSQ4"/>
<dbReference type="Proteomes" id="UP000053424">
    <property type="component" value="Unassembled WGS sequence"/>
</dbReference>
<dbReference type="EMBL" id="KN831784">
    <property type="protein sequence ID" value="KIM39690.1"/>
    <property type="molecule type" value="Genomic_DNA"/>
</dbReference>
<evidence type="ECO:0000313" key="2">
    <source>
        <dbReference type="Proteomes" id="UP000053424"/>
    </source>
</evidence>
<name>A0A0C3BSQ4_HEBCY</name>
<sequence length="156" mass="17660">MDQVLSPTYEVTVFADAEEEATFMSHFLYILSCIETHPGRFKSRRRNLHCVARLILLLDNIIDTLDLVNLTVEHLLNTSMLYPGIQTILTEYRHAYELPRGIFPNTTSQPPTFQQFRALEVLVRSTAAAFCAAHNREVTGFTLMQADSILCRALAG</sequence>